<reference evidence="12" key="2">
    <citation type="submission" date="2012-05" db="EMBL/GenBank/DDBJ databases">
        <title>Annotation of the Genome Sequence of Fusarium oxysporum HDV247.</title>
        <authorList>
            <consortium name="The Broad Institute Genomics Platform"/>
            <person name="Ma L.-J."/>
            <person name="Corby-Kistler H."/>
            <person name="Broz K."/>
            <person name="Gale L.R."/>
            <person name="Jonkers W."/>
            <person name="O'Donnell K."/>
            <person name="Ploetz R."/>
            <person name="Steinberg C."/>
            <person name="Schwartz D.C."/>
            <person name="VanEtten H."/>
            <person name="Zhou S."/>
            <person name="Young S.K."/>
            <person name="Zeng Q."/>
            <person name="Gargeya S."/>
            <person name="Fitzgerald M."/>
            <person name="Abouelleil A."/>
            <person name="Alvarado L."/>
            <person name="Chapman S.B."/>
            <person name="Gainer-Dewar J."/>
            <person name="Goldberg J."/>
            <person name="Griggs A."/>
            <person name="Gujja S."/>
            <person name="Hansen M."/>
            <person name="Howarth C."/>
            <person name="Imamovic A."/>
            <person name="Ireland A."/>
            <person name="Larimer J."/>
            <person name="McCowan C."/>
            <person name="Murphy C."/>
            <person name="Pearson M."/>
            <person name="Poon T.W."/>
            <person name="Priest M."/>
            <person name="Roberts A."/>
            <person name="Saif S."/>
            <person name="Shea T."/>
            <person name="Sykes S."/>
            <person name="Wortman J."/>
            <person name="Nusbaum C."/>
            <person name="Birren B."/>
        </authorList>
    </citation>
    <scope>NUCLEOTIDE SEQUENCE</scope>
    <source>
        <strain evidence="12">HDV247</strain>
    </source>
</reference>
<dbReference type="SUPFAM" id="SSF53335">
    <property type="entry name" value="S-adenosyl-L-methionine-dependent methyltransferases"/>
    <property type="match status" value="1"/>
</dbReference>
<dbReference type="GO" id="GO:0052909">
    <property type="term" value="F:18S rRNA (adenine(1779)-N(6)/adenine(1780)-N(6))-dimethyltransferase activity"/>
    <property type="evidence" value="ECO:0007669"/>
    <property type="project" value="UniProtKB-EC"/>
</dbReference>
<keyword evidence="3 8" id="KW-0489">Methyltransferase</keyword>
<feature type="binding site" evidence="8">
    <location>
        <position position="60"/>
    </location>
    <ligand>
        <name>S-adenosyl-L-methionine</name>
        <dbReference type="ChEBI" id="CHEBI:59789"/>
    </ligand>
</feature>
<evidence type="ECO:0000256" key="3">
    <source>
        <dbReference type="ARBA" id="ARBA00022603"/>
    </source>
</evidence>
<dbReference type="EC" id="2.1.1.-" evidence="9"/>
<feature type="binding site" evidence="8">
    <location>
        <position position="108"/>
    </location>
    <ligand>
        <name>S-adenosyl-L-methionine</name>
        <dbReference type="ChEBI" id="CHEBI:59789"/>
    </ligand>
</feature>
<reference evidence="12" key="1">
    <citation type="submission" date="2011-10" db="EMBL/GenBank/DDBJ databases">
        <title>The Genome Sequence of Fusarium oxysporum HDV247.</title>
        <authorList>
            <consortium name="The Broad Institute Genome Sequencing Platform"/>
            <person name="Ma L.-J."/>
            <person name="Gale L.R."/>
            <person name="Schwartz D.C."/>
            <person name="Zhou S."/>
            <person name="Corby-Kistler H."/>
            <person name="Young S.K."/>
            <person name="Zeng Q."/>
            <person name="Gargeya S."/>
            <person name="Fitzgerald M."/>
            <person name="Haas B."/>
            <person name="Abouelleil A."/>
            <person name="Alvarado L."/>
            <person name="Arachchi H.M."/>
            <person name="Berlin A."/>
            <person name="Brown A."/>
            <person name="Chapman S.B."/>
            <person name="Chen Z."/>
            <person name="Dunbar C."/>
            <person name="Freedman E."/>
            <person name="Gearin G."/>
            <person name="Goldberg J."/>
            <person name="Griggs A."/>
            <person name="Gujja S."/>
            <person name="Heiman D."/>
            <person name="Howarth C."/>
            <person name="Larson L."/>
            <person name="Lui A."/>
            <person name="MacDonald P.J.P."/>
            <person name="Montmayeur A."/>
            <person name="Murphy C."/>
            <person name="Neiman D."/>
            <person name="Pearson M."/>
            <person name="Priest M."/>
            <person name="Roberts A."/>
            <person name="Saif S."/>
            <person name="Shea T."/>
            <person name="Shenoy N."/>
            <person name="Sisk P."/>
            <person name="Stolte C."/>
            <person name="Sykes S."/>
            <person name="Wortman J."/>
            <person name="Nusbaum C."/>
            <person name="Birren B."/>
        </authorList>
    </citation>
    <scope>NUCLEOTIDE SEQUENCE [LARGE SCALE GENOMIC DNA]</scope>
    <source>
        <strain evidence="12">HDV247</strain>
    </source>
</reference>
<dbReference type="Gene3D" id="1.10.8.480">
    <property type="match status" value="1"/>
</dbReference>
<name>W9PFY3_FUSOX</name>
<feature type="binding site" evidence="8">
    <location>
        <position position="62"/>
    </location>
    <ligand>
        <name>S-adenosyl-L-methionine</name>
        <dbReference type="ChEBI" id="CHEBI:59789"/>
    </ligand>
</feature>
<dbReference type="InterPro" id="IPR020596">
    <property type="entry name" value="rRNA_Ade_Mease_Trfase_CS"/>
</dbReference>
<organism evidence="12">
    <name type="scientific">Fusarium oxysporum f. sp. pisi HDV247</name>
    <dbReference type="NCBI Taxonomy" id="1080344"/>
    <lineage>
        <taxon>Eukaryota</taxon>
        <taxon>Fungi</taxon>
        <taxon>Dikarya</taxon>
        <taxon>Ascomycota</taxon>
        <taxon>Pezizomycotina</taxon>
        <taxon>Sordariomycetes</taxon>
        <taxon>Hypocreomycetidae</taxon>
        <taxon>Hypocreales</taxon>
        <taxon>Nectriaceae</taxon>
        <taxon>Fusarium</taxon>
        <taxon>Fusarium oxysporum species complex</taxon>
    </lineage>
</organism>
<dbReference type="PANTHER" id="PTHR11727">
    <property type="entry name" value="DIMETHYLADENOSINE TRANSFERASE"/>
    <property type="match status" value="1"/>
</dbReference>
<comment type="function">
    <text evidence="1">Specifically dimethylates two adjacent adenosines in the loop of a conserved hairpin near the 3'-end of 18S rRNA in the 40S particle.</text>
</comment>
<sequence>MLQYTTKKKKKEENLAVSLRVKNAMPKSSDSRRGGARKGPYDKPEARKSIFKYNTNIGQHILKNPGIADMIVAKANLKPTDTVLEIGPGTGVLTTRILEQAKAVKAVELDIRMGAELTKRVQGKPEQQKLEIIMGDFAKLDLPEALPPFDVCISNTPYQISSIIISKLISLPRPPRVSILMVQREFGLRLCARPGDSLYSRLSVNTQFTSKVALIAKVGKNNFSPPPEVESVVVRLEPRPEVPAANIQELDGMLRICFSRKNKTLRASFIDSEELCQRNWITWAAMDPEKVSEQDLQFFRDSEDTIDAHQSVCGIPVSKATLKSFIRSKIEHVLEKTELSEARSAKCDENDFLRLLLAFRENNIYFT</sequence>
<dbReference type="InterPro" id="IPR020598">
    <property type="entry name" value="rRNA_Ade_methylase_Trfase_N"/>
</dbReference>
<feature type="binding site" evidence="8">
    <location>
        <position position="136"/>
    </location>
    <ligand>
        <name>S-adenosyl-L-methionine</name>
        <dbReference type="ChEBI" id="CHEBI:59789"/>
    </ligand>
</feature>
<feature type="compositionally biased region" description="Basic residues" evidence="10">
    <location>
        <begin position="1"/>
        <end position="10"/>
    </location>
</feature>
<dbReference type="InterPro" id="IPR001737">
    <property type="entry name" value="KsgA/Erm"/>
</dbReference>
<proteinExistence type="inferred from homology"/>
<dbReference type="Pfam" id="PF00398">
    <property type="entry name" value="RrnaAD"/>
    <property type="match status" value="1"/>
</dbReference>
<dbReference type="Proteomes" id="UP000030751">
    <property type="component" value="Unassembled WGS sequence"/>
</dbReference>
<evidence type="ECO:0000256" key="1">
    <source>
        <dbReference type="ARBA" id="ARBA00002977"/>
    </source>
</evidence>
<dbReference type="InterPro" id="IPR029063">
    <property type="entry name" value="SAM-dependent_MTases_sf"/>
</dbReference>
<accession>W9PFY3</accession>
<keyword evidence="5 8" id="KW-0949">S-adenosyl-L-methionine</keyword>
<dbReference type="GO" id="GO:0005730">
    <property type="term" value="C:nucleolus"/>
    <property type="evidence" value="ECO:0007669"/>
    <property type="project" value="TreeGrafter"/>
</dbReference>
<dbReference type="GO" id="GO:0003723">
    <property type="term" value="F:RNA binding"/>
    <property type="evidence" value="ECO:0007669"/>
    <property type="project" value="UniProtKB-UniRule"/>
</dbReference>
<evidence type="ECO:0000313" key="12">
    <source>
        <dbReference type="EMBL" id="EXA41896.1"/>
    </source>
</evidence>
<dbReference type="Gene3D" id="3.40.50.150">
    <property type="entry name" value="Vaccinia Virus protein VP39"/>
    <property type="match status" value="1"/>
</dbReference>
<feature type="domain" description="Ribosomal RNA adenine methylase transferase N-terminal" evidence="11">
    <location>
        <begin position="67"/>
        <end position="240"/>
    </location>
</feature>
<evidence type="ECO:0000256" key="8">
    <source>
        <dbReference type="PROSITE-ProRule" id="PRU01026"/>
    </source>
</evidence>
<keyword evidence="4 8" id="KW-0808">Transferase</keyword>
<feature type="compositionally biased region" description="Basic and acidic residues" evidence="10">
    <location>
        <begin position="29"/>
        <end position="45"/>
    </location>
</feature>
<evidence type="ECO:0000256" key="10">
    <source>
        <dbReference type="SAM" id="MobiDB-lite"/>
    </source>
</evidence>
<dbReference type="InterPro" id="IPR011530">
    <property type="entry name" value="rRNA_adenine_dimethylase"/>
</dbReference>
<evidence type="ECO:0000256" key="2">
    <source>
        <dbReference type="ARBA" id="ARBA00022552"/>
    </source>
</evidence>
<dbReference type="NCBIfam" id="TIGR00755">
    <property type="entry name" value="ksgA"/>
    <property type="match status" value="1"/>
</dbReference>
<protein>
    <recommendedName>
        <fullName evidence="9">rRNA adenine N(6)-methyltransferase</fullName>
        <ecNumber evidence="9">2.1.1.-</ecNumber>
    </recommendedName>
</protein>
<feature type="binding site" evidence="8">
    <location>
        <position position="155"/>
    </location>
    <ligand>
        <name>S-adenosyl-L-methionine</name>
        <dbReference type="ChEBI" id="CHEBI:59789"/>
    </ligand>
</feature>
<evidence type="ECO:0000256" key="7">
    <source>
        <dbReference type="ARBA" id="ARBA00049478"/>
    </source>
</evidence>
<dbReference type="PANTHER" id="PTHR11727:SF7">
    <property type="entry name" value="DIMETHYLADENOSINE TRANSFERASE-RELATED"/>
    <property type="match status" value="1"/>
</dbReference>
<comment type="catalytic activity">
    <reaction evidence="7">
        <text>adenosine(1779)/adenosine(1780) in 18S rRNA + 4 S-adenosyl-L-methionine = N(6)-dimethyladenosine(1779)/N(6)-dimethyladenosine(1780) in 18S rRNA + 4 S-adenosyl-L-homocysteine + 4 H(+)</text>
        <dbReference type="Rhea" id="RHEA:42780"/>
        <dbReference type="Rhea" id="RHEA-COMP:10234"/>
        <dbReference type="Rhea" id="RHEA-COMP:10236"/>
        <dbReference type="ChEBI" id="CHEBI:15378"/>
        <dbReference type="ChEBI" id="CHEBI:57856"/>
        <dbReference type="ChEBI" id="CHEBI:59789"/>
        <dbReference type="ChEBI" id="CHEBI:74411"/>
        <dbReference type="ChEBI" id="CHEBI:74493"/>
        <dbReference type="EC" id="2.1.1.183"/>
    </reaction>
</comment>
<dbReference type="PROSITE" id="PS51689">
    <property type="entry name" value="SAM_RNA_A_N6_MT"/>
    <property type="match status" value="1"/>
</dbReference>
<dbReference type="HOGENOM" id="CLU_041220_2_0_1"/>
<comment type="similarity">
    <text evidence="8 9">Belongs to the class I-like SAM-binding methyltransferase superfamily. rRNA adenine N(6)-methyltransferase family.</text>
</comment>
<evidence type="ECO:0000256" key="9">
    <source>
        <dbReference type="RuleBase" id="RU362106"/>
    </source>
</evidence>
<dbReference type="EMBL" id="JH650972">
    <property type="protein sequence ID" value="EXA41896.1"/>
    <property type="molecule type" value="Genomic_DNA"/>
</dbReference>
<keyword evidence="2 9" id="KW-0698">rRNA processing</keyword>
<dbReference type="CDD" id="cd02440">
    <property type="entry name" value="AdoMet_MTases"/>
    <property type="match status" value="1"/>
</dbReference>
<feature type="binding site" evidence="8">
    <location>
        <position position="87"/>
    </location>
    <ligand>
        <name>S-adenosyl-L-methionine</name>
        <dbReference type="ChEBI" id="CHEBI:59789"/>
    </ligand>
</feature>
<dbReference type="OrthoDB" id="74991at2759"/>
<dbReference type="SMART" id="SM00650">
    <property type="entry name" value="rADc"/>
    <property type="match status" value="1"/>
</dbReference>
<feature type="region of interest" description="Disordered" evidence="10">
    <location>
        <begin position="1"/>
        <end position="45"/>
    </location>
</feature>
<evidence type="ECO:0000259" key="11">
    <source>
        <dbReference type="SMART" id="SM00650"/>
    </source>
</evidence>
<evidence type="ECO:0000256" key="4">
    <source>
        <dbReference type="ARBA" id="ARBA00022679"/>
    </source>
</evidence>
<dbReference type="AlphaFoldDB" id="W9PFY3"/>
<dbReference type="PROSITE" id="PS01131">
    <property type="entry name" value="RRNA_A_DIMETH"/>
    <property type="match status" value="1"/>
</dbReference>
<evidence type="ECO:0000256" key="5">
    <source>
        <dbReference type="ARBA" id="ARBA00022691"/>
    </source>
</evidence>
<evidence type="ECO:0000256" key="6">
    <source>
        <dbReference type="ARBA" id="ARBA00022884"/>
    </source>
</evidence>
<gene>
    <name evidence="12" type="ORF">FOVG_07327</name>
</gene>
<keyword evidence="6 8" id="KW-0694">RNA-binding</keyword>